<organism evidence="2 3">
    <name type="scientific">Phytophthora sojae (strain P6497)</name>
    <name type="common">Soybean stem and root rot agent</name>
    <name type="synonym">Phytophthora megasperma f. sp. glycines</name>
    <dbReference type="NCBI Taxonomy" id="1094619"/>
    <lineage>
        <taxon>Eukaryota</taxon>
        <taxon>Sar</taxon>
        <taxon>Stramenopiles</taxon>
        <taxon>Oomycota</taxon>
        <taxon>Peronosporomycetes</taxon>
        <taxon>Peronosporales</taxon>
        <taxon>Peronosporaceae</taxon>
        <taxon>Phytophthora</taxon>
    </lineage>
</organism>
<dbReference type="KEGG" id="psoj:PHYSODRAFT_483992"/>
<sequence>MKITAAEPPPFFSVNAALAAGLYLVDVGLNSSIEYGDLPGQDASDNSSDAIVTFVQVLLQITALVNLLVMLGGTFLFRSGLFGMLYTQFRAVLLSQLLYITLTIVLGVARVRLLSSGITHVDIWDARGYTACSSIHKLGALGYYACSIYAVEQLRQQKFYTHEYWMRR</sequence>
<proteinExistence type="predicted"/>
<dbReference type="OMA" id="WVALHNQ"/>
<gene>
    <name evidence="2" type="ORF">PHYSODRAFT_483992</name>
</gene>
<dbReference type="InterPro" id="IPR024133">
    <property type="entry name" value="TM_138"/>
</dbReference>
<dbReference type="STRING" id="1094619.G4Z0P6"/>
<evidence type="ECO:0000313" key="3">
    <source>
        <dbReference type="Proteomes" id="UP000002640"/>
    </source>
</evidence>
<evidence type="ECO:0000256" key="1">
    <source>
        <dbReference type="SAM" id="Phobius"/>
    </source>
</evidence>
<evidence type="ECO:0000313" key="2">
    <source>
        <dbReference type="EMBL" id="EGZ26352.1"/>
    </source>
</evidence>
<dbReference type="GeneID" id="20655696"/>
<dbReference type="Proteomes" id="UP000002640">
    <property type="component" value="Unassembled WGS sequence"/>
</dbReference>
<keyword evidence="3" id="KW-1185">Reference proteome</keyword>
<keyword evidence="1" id="KW-0472">Membrane</keyword>
<dbReference type="EMBL" id="JH159152">
    <property type="protein sequence ID" value="EGZ26352.1"/>
    <property type="molecule type" value="Genomic_DNA"/>
</dbReference>
<reference evidence="2 3" key="1">
    <citation type="journal article" date="2006" name="Science">
        <title>Phytophthora genome sequences uncover evolutionary origins and mechanisms of pathogenesis.</title>
        <authorList>
            <person name="Tyler B.M."/>
            <person name="Tripathy S."/>
            <person name="Zhang X."/>
            <person name="Dehal P."/>
            <person name="Jiang R.H."/>
            <person name="Aerts A."/>
            <person name="Arredondo F.D."/>
            <person name="Baxter L."/>
            <person name="Bensasson D."/>
            <person name="Beynon J.L."/>
            <person name="Chapman J."/>
            <person name="Damasceno C.M."/>
            <person name="Dorrance A.E."/>
            <person name="Dou D."/>
            <person name="Dickerman A.W."/>
            <person name="Dubchak I.L."/>
            <person name="Garbelotto M."/>
            <person name="Gijzen M."/>
            <person name="Gordon S.G."/>
            <person name="Govers F."/>
            <person name="Grunwald N.J."/>
            <person name="Huang W."/>
            <person name="Ivors K.L."/>
            <person name="Jones R.W."/>
            <person name="Kamoun S."/>
            <person name="Krampis K."/>
            <person name="Lamour K.H."/>
            <person name="Lee M.K."/>
            <person name="McDonald W.H."/>
            <person name="Medina M."/>
            <person name="Meijer H.J."/>
            <person name="Nordberg E.K."/>
            <person name="Maclean D.J."/>
            <person name="Ospina-Giraldo M.D."/>
            <person name="Morris P.F."/>
            <person name="Phuntumart V."/>
            <person name="Putnam N.H."/>
            <person name="Rash S."/>
            <person name="Rose J.K."/>
            <person name="Sakihama Y."/>
            <person name="Salamov A.A."/>
            <person name="Savidor A."/>
            <person name="Scheuring C.F."/>
            <person name="Smith B.M."/>
            <person name="Sobral B.W."/>
            <person name="Terry A."/>
            <person name="Torto-Alalibo T.A."/>
            <person name="Win J."/>
            <person name="Xu Z."/>
            <person name="Zhang H."/>
            <person name="Grigoriev I.V."/>
            <person name="Rokhsar D.S."/>
            <person name="Boore J.L."/>
        </authorList>
    </citation>
    <scope>NUCLEOTIDE SEQUENCE [LARGE SCALE GENOMIC DNA]</scope>
    <source>
        <strain evidence="2 3">P6497</strain>
    </source>
</reference>
<keyword evidence="1" id="KW-0812">Transmembrane</keyword>
<accession>G4Z0P6</accession>
<feature type="transmembrane region" description="Helical" evidence="1">
    <location>
        <begin position="89"/>
        <end position="109"/>
    </location>
</feature>
<dbReference type="AlphaFoldDB" id="G4Z0P6"/>
<dbReference type="Pfam" id="PF14935">
    <property type="entry name" value="TMEM138"/>
    <property type="match status" value="1"/>
</dbReference>
<keyword evidence="1" id="KW-1133">Transmembrane helix</keyword>
<name>G4Z0P6_PHYSP</name>
<dbReference type="InParanoid" id="G4Z0P6"/>
<protein>
    <submittedName>
        <fullName evidence="2">Uncharacterized protein</fullName>
    </submittedName>
</protein>
<feature type="transmembrane region" description="Helical" evidence="1">
    <location>
        <begin position="12"/>
        <end position="33"/>
    </location>
</feature>
<dbReference type="RefSeq" id="XP_009521640.1">
    <property type="nucleotide sequence ID" value="XM_009523345.1"/>
</dbReference>
<feature type="transmembrane region" description="Helical" evidence="1">
    <location>
        <begin position="53"/>
        <end position="77"/>
    </location>
</feature>